<protein>
    <recommendedName>
        <fullName evidence="6 7">Thioredoxin</fullName>
    </recommendedName>
</protein>
<dbReference type="Pfam" id="PF00085">
    <property type="entry name" value="Thioredoxin"/>
    <property type="match status" value="1"/>
</dbReference>
<dbReference type="PROSITE" id="PS51352">
    <property type="entry name" value="THIOREDOXIN_2"/>
    <property type="match status" value="1"/>
</dbReference>
<gene>
    <name evidence="11" type="primary">trxA</name>
    <name evidence="11" type="ORF">IFK94_01620</name>
</gene>
<feature type="active site" description="Nucleophile" evidence="8">
    <location>
        <position position="35"/>
    </location>
</feature>
<dbReference type="Gene3D" id="3.40.30.10">
    <property type="entry name" value="Glutaredoxin"/>
    <property type="match status" value="1"/>
</dbReference>
<keyword evidence="2" id="KW-0813">Transport</keyword>
<evidence type="ECO:0000256" key="6">
    <source>
        <dbReference type="NCBIfam" id="TIGR01068"/>
    </source>
</evidence>
<feature type="site" description="Contributes to redox potential value" evidence="8">
    <location>
        <position position="34"/>
    </location>
</feature>
<comment type="caution">
    <text evidence="11">The sequence shown here is derived from an EMBL/GenBank/DDBJ whole genome shotgun (WGS) entry which is preliminary data.</text>
</comment>
<dbReference type="AlphaFoldDB" id="A0A8J7C229"/>
<feature type="domain" description="Thioredoxin" evidence="10">
    <location>
        <begin position="1"/>
        <end position="107"/>
    </location>
</feature>
<dbReference type="PANTHER" id="PTHR45663:SF11">
    <property type="entry name" value="GEO12009P1"/>
    <property type="match status" value="1"/>
</dbReference>
<keyword evidence="3" id="KW-0249">Electron transport</keyword>
<dbReference type="InterPro" id="IPR036249">
    <property type="entry name" value="Thioredoxin-like_sf"/>
</dbReference>
<dbReference type="FunFam" id="3.40.30.10:FF:000001">
    <property type="entry name" value="Thioredoxin"/>
    <property type="match status" value="1"/>
</dbReference>
<evidence type="ECO:0000256" key="3">
    <source>
        <dbReference type="ARBA" id="ARBA00022982"/>
    </source>
</evidence>
<evidence type="ECO:0000256" key="2">
    <source>
        <dbReference type="ARBA" id="ARBA00022448"/>
    </source>
</evidence>
<evidence type="ECO:0000256" key="4">
    <source>
        <dbReference type="ARBA" id="ARBA00023157"/>
    </source>
</evidence>
<evidence type="ECO:0000256" key="9">
    <source>
        <dbReference type="PIRSR" id="PIRSR000077-4"/>
    </source>
</evidence>
<dbReference type="InterPro" id="IPR005746">
    <property type="entry name" value="Thioredoxin"/>
</dbReference>
<name>A0A8J7C229_9BACT</name>
<dbReference type="GO" id="GO:0015035">
    <property type="term" value="F:protein-disulfide reductase activity"/>
    <property type="evidence" value="ECO:0007669"/>
    <property type="project" value="UniProtKB-UniRule"/>
</dbReference>
<dbReference type="CDD" id="cd02947">
    <property type="entry name" value="TRX_family"/>
    <property type="match status" value="1"/>
</dbReference>
<feature type="site" description="Contributes to redox potential value" evidence="8">
    <location>
        <position position="33"/>
    </location>
</feature>
<evidence type="ECO:0000313" key="12">
    <source>
        <dbReference type="Proteomes" id="UP000648239"/>
    </source>
</evidence>
<dbReference type="SUPFAM" id="SSF52833">
    <property type="entry name" value="Thioredoxin-like"/>
    <property type="match status" value="1"/>
</dbReference>
<dbReference type="PRINTS" id="PR00421">
    <property type="entry name" value="THIOREDOXIN"/>
</dbReference>
<proteinExistence type="inferred from homology"/>
<feature type="active site" description="Nucleophile" evidence="8">
    <location>
        <position position="32"/>
    </location>
</feature>
<keyword evidence="5 9" id="KW-0676">Redox-active center</keyword>
<evidence type="ECO:0000256" key="8">
    <source>
        <dbReference type="PIRSR" id="PIRSR000077-1"/>
    </source>
</evidence>
<dbReference type="GO" id="GO:0005737">
    <property type="term" value="C:cytoplasm"/>
    <property type="evidence" value="ECO:0007669"/>
    <property type="project" value="TreeGrafter"/>
</dbReference>
<dbReference type="PIRSF" id="PIRSF000077">
    <property type="entry name" value="Thioredoxin"/>
    <property type="match status" value="1"/>
</dbReference>
<dbReference type="EMBL" id="JACXWD010000003">
    <property type="protein sequence ID" value="MBD3866796.1"/>
    <property type="molecule type" value="Genomic_DNA"/>
</dbReference>
<feature type="disulfide bond" description="Redox-active" evidence="9">
    <location>
        <begin position="32"/>
        <end position="35"/>
    </location>
</feature>
<keyword evidence="4 9" id="KW-1015">Disulfide bond</keyword>
<dbReference type="PANTHER" id="PTHR45663">
    <property type="entry name" value="GEO12009P1"/>
    <property type="match status" value="1"/>
</dbReference>
<dbReference type="InterPro" id="IPR013766">
    <property type="entry name" value="Thioredoxin_domain"/>
</dbReference>
<sequence length="107" mass="11625">MSLVIEVTDSTFEAEVLQSTTPVLVDFSATWCGPCKKLEPVVREIAGEFEGRLKVVKVDVDQARQTAAQFGVMSVPTVFLFKGGQVKDQHIGLASKGMLADKVQKVL</sequence>
<evidence type="ECO:0000256" key="1">
    <source>
        <dbReference type="ARBA" id="ARBA00008987"/>
    </source>
</evidence>
<organism evidence="11 12">
    <name type="scientific">Candidatus Polarisedimenticola svalbardensis</name>
    <dbReference type="NCBI Taxonomy" id="2886004"/>
    <lineage>
        <taxon>Bacteria</taxon>
        <taxon>Pseudomonadati</taxon>
        <taxon>Acidobacteriota</taxon>
        <taxon>Candidatus Polarisedimenticolia</taxon>
        <taxon>Candidatus Polarisedimenticolales</taxon>
        <taxon>Candidatus Polarisedimenticolaceae</taxon>
        <taxon>Candidatus Polarisedimenticola</taxon>
    </lineage>
</organism>
<evidence type="ECO:0000256" key="7">
    <source>
        <dbReference type="PIRNR" id="PIRNR000077"/>
    </source>
</evidence>
<comment type="similarity">
    <text evidence="1 7">Belongs to the thioredoxin family.</text>
</comment>
<evidence type="ECO:0000313" key="11">
    <source>
        <dbReference type="EMBL" id="MBD3866796.1"/>
    </source>
</evidence>
<evidence type="ECO:0000256" key="5">
    <source>
        <dbReference type="ARBA" id="ARBA00023284"/>
    </source>
</evidence>
<feature type="site" description="Deprotonates C-terminal active site Cys" evidence="8">
    <location>
        <position position="26"/>
    </location>
</feature>
<dbReference type="InterPro" id="IPR017937">
    <property type="entry name" value="Thioredoxin_CS"/>
</dbReference>
<dbReference type="PROSITE" id="PS00194">
    <property type="entry name" value="THIOREDOXIN_1"/>
    <property type="match status" value="1"/>
</dbReference>
<reference evidence="11 12" key="1">
    <citation type="submission" date="2020-08" db="EMBL/GenBank/DDBJ databases">
        <title>Acidobacteriota in marine sediments use diverse sulfur dissimilation pathways.</title>
        <authorList>
            <person name="Wasmund K."/>
        </authorList>
    </citation>
    <scope>NUCLEOTIDE SEQUENCE [LARGE SCALE GENOMIC DNA]</scope>
    <source>
        <strain evidence="11">MAG AM4</strain>
    </source>
</reference>
<dbReference type="NCBIfam" id="TIGR01068">
    <property type="entry name" value="thioredoxin"/>
    <property type="match status" value="1"/>
</dbReference>
<accession>A0A8J7C229</accession>
<dbReference type="Proteomes" id="UP000648239">
    <property type="component" value="Unassembled WGS sequence"/>
</dbReference>
<evidence type="ECO:0000259" key="10">
    <source>
        <dbReference type="PROSITE" id="PS51352"/>
    </source>
</evidence>